<sequence>MLSALKFVQGAVAKKELVEGLTHFRIHNNVVKSYNGVMALCSPIAVDIDCTPLADPMIKAISNCDESVQLTLMANGKLRIQSGKFRVAIPCSETVTPHVDAEGTLHEVDGAALMAAFATLQPFISADASRQWSNGILLKGQSAFATNNVIAAEYWVGSPLPIDCNIPRATVNEMLRIKMIPTHVQIADTSITFHYEENKWIRTNLIETGWPDLTRILDKGMSESVMRDVPGDLFDAIEVIKPFTDKNGRIYFEQSNVRTHYDKEEGANHFINDPAMQGVYRYEMFNLLKGVAKQADFTKWPDACPFTADRLRGVIIGIRL</sequence>
<protein>
    <submittedName>
        <fullName evidence="1">DNA polymerase beta subunit</fullName>
    </submittedName>
</protein>
<keyword evidence="2" id="KW-1185">Reference proteome</keyword>
<evidence type="ECO:0000313" key="1">
    <source>
        <dbReference type="EMBL" id="AVJ51785.1"/>
    </source>
</evidence>
<organism evidence="1 2">
    <name type="scientific">Pantoea phage vB_PagS_Vid5</name>
    <dbReference type="NCBI Taxonomy" id="2099652"/>
    <lineage>
        <taxon>Viruses</taxon>
        <taxon>Duplodnaviria</taxon>
        <taxon>Heunggongvirae</taxon>
        <taxon>Uroviricota</taxon>
        <taxon>Caudoviricetes</taxon>
        <taxon>Vidquintavirus</taxon>
        <taxon>Vidquintavirus Vid5</taxon>
    </lineage>
</organism>
<dbReference type="Proteomes" id="UP000241629">
    <property type="component" value="Segment"/>
</dbReference>
<dbReference type="Gene3D" id="3.70.10.10">
    <property type="match status" value="1"/>
</dbReference>
<dbReference type="EMBL" id="MG948468">
    <property type="protein sequence ID" value="AVJ51785.1"/>
    <property type="molecule type" value="Genomic_DNA"/>
</dbReference>
<proteinExistence type="predicted"/>
<evidence type="ECO:0000313" key="2">
    <source>
        <dbReference type="Proteomes" id="UP000241629"/>
    </source>
</evidence>
<accession>A0A2P1CL94</accession>
<reference evidence="1 2" key="1">
    <citation type="submission" date="2018-02" db="EMBL/GenBank/DDBJ databases">
        <title>Complete genome sequence of Pantoea phage vB_PagS_Vid5.</title>
        <authorList>
            <person name="Truncaite L."/>
            <person name="Simoliunas E."/>
            <person name="Meskys R."/>
        </authorList>
    </citation>
    <scope>NUCLEOTIDE SEQUENCE [LARGE SCALE GENOMIC DNA]</scope>
</reference>
<dbReference type="Gene3D" id="3.10.150.10">
    <property type="entry name" value="DNA Polymerase III, subunit A, domain 2"/>
    <property type="match status" value="1"/>
</dbReference>
<dbReference type="OrthoDB" id="3635at10239"/>
<name>A0A2P1CL94_9CAUD</name>
<gene>
    <name evidence="1" type="ORF">Vid5_gp30</name>
</gene>